<dbReference type="RefSeq" id="WP_191072241.1">
    <property type="nucleotide sequence ID" value="NZ_CP060506.1"/>
</dbReference>
<feature type="transmembrane region" description="Helical" evidence="2">
    <location>
        <begin position="636"/>
        <end position="657"/>
    </location>
</feature>
<keyword evidence="2" id="KW-0812">Transmembrane</keyword>
<keyword evidence="2" id="KW-1133">Transmembrane helix</keyword>
<evidence type="ECO:0000313" key="5">
    <source>
        <dbReference type="EMBL" id="MBD3690152.1"/>
    </source>
</evidence>
<dbReference type="Proteomes" id="UP000627538">
    <property type="component" value="Unassembled WGS sequence"/>
</dbReference>
<feature type="region of interest" description="Disordered" evidence="1">
    <location>
        <begin position="584"/>
        <end position="634"/>
    </location>
</feature>
<evidence type="ECO:0000256" key="3">
    <source>
        <dbReference type="SAM" id="SignalP"/>
    </source>
</evidence>
<feature type="domain" description="SpaA-like prealbumin fold" evidence="4">
    <location>
        <begin position="542"/>
        <end position="572"/>
    </location>
</feature>
<organism evidence="5 6">
    <name type="scientific">Nanchangia anserum</name>
    <dbReference type="NCBI Taxonomy" id="2692125"/>
    <lineage>
        <taxon>Bacteria</taxon>
        <taxon>Bacillati</taxon>
        <taxon>Actinomycetota</taxon>
        <taxon>Actinomycetes</taxon>
        <taxon>Actinomycetales</taxon>
        <taxon>Actinomycetaceae</taxon>
        <taxon>Nanchangia</taxon>
    </lineage>
</organism>
<keyword evidence="2" id="KW-0472">Membrane</keyword>
<feature type="chain" id="PRO_5034184229" description="SpaA-like prealbumin fold domain-containing protein" evidence="3">
    <location>
        <begin position="38"/>
        <end position="666"/>
    </location>
</feature>
<dbReference type="AlphaFoldDB" id="A0A8I0G931"/>
<accession>A0A8I0G931</accession>
<evidence type="ECO:0000256" key="1">
    <source>
        <dbReference type="SAM" id="MobiDB-lite"/>
    </source>
</evidence>
<sequence>MGTGTQTRLMPGHIIVAICAACLVMLAVVVLPQSAQADSYVEKTPAANAAQEQLEDASIARSNPFPDLLSDNKITTDLQGQNNRLYTYAYSITRNGHTYNLGGAPQFLFQPGDEVRFGMVMNTTDYHDIATLLGFVGYRYSEEKGVDGVIRPKEWGDKVTPVYLKPKVYLNGVEWQRYTDGGMWRSDPADSSGLSLKKEWIWPTVENYQYIEYRFTIPEGVSFIKKVMVTHSRNHSGGLNAIGLYLIWQGDRQAQAEFTPVDDFAYRRAAGIPVVAGAHSDGGFALPERSAGKPRYDATPFSPLNLAQIGGSRYEVSAPANINSGLAYPYFRDAAKPLAFSDTNYFQYMKADEQDPRWALSEDQAKVRPTYDDVVGQEIPGYVYIANDIDTAKPESRLGTIVPGSPSEYDNSRLTLAFSRTGPIASQERLPQDRPAYAEDLAGIYDTKKHYYLTYRPVPAPVHVTKTDENGRALGGAKFSLAAEIDGTYVTVIDDLVSDADTGDVMTSSLSSSEDIRAFVRTNNPCDDEHRVYCVGDGDYLLAPGKYRLIETDAPEGYTTHAPIDFTVSAQTENIVPVDITVVNEPVTTPPPETDEPPTPTTPPTPGEPPSPQEPPTPNTPPQTSTPPLALTGANAAGPVAATVLLIAGLMTVGMRARQRRTQSRR</sequence>
<evidence type="ECO:0000259" key="4">
    <source>
        <dbReference type="Pfam" id="PF17802"/>
    </source>
</evidence>
<evidence type="ECO:0000313" key="6">
    <source>
        <dbReference type="Proteomes" id="UP000627538"/>
    </source>
</evidence>
<dbReference type="Gene3D" id="2.60.40.10">
    <property type="entry name" value="Immunoglobulins"/>
    <property type="match status" value="1"/>
</dbReference>
<gene>
    <name evidence="5" type="ORF">H8R10_07925</name>
</gene>
<keyword evidence="3" id="KW-0732">Signal</keyword>
<dbReference type="Pfam" id="PF17802">
    <property type="entry name" value="SpaA"/>
    <property type="match status" value="1"/>
</dbReference>
<name>A0A8I0G931_9ACTO</name>
<evidence type="ECO:0000256" key="2">
    <source>
        <dbReference type="SAM" id="Phobius"/>
    </source>
</evidence>
<proteinExistence type="predicted"/>
<keyword evidence="6" id="KW-1185">Reference proteome</keyword>
<feature type="compositionally biased region" description="Pro residues" evidence="1">
    <location>
        <begin position="588"/>
        <end position="625"/>
    </location>
</feature>
<dbReference type="InterPro" id="IPR041033">
    <property type="entry name" value="SpaA_PFL_dom_1"/>
</dbReference>
<comment type="caution">
    <text evidence="5">The sequence shown here is derived from an EMBL/GenBank/DDBJ whole genome shotgun (WGS) entry which is preliminary data.</text>
</comment>
<protein>
    <recommendedName>
        <fullName evidence="4">SpaA-like prealbumin fold domain-containing protein</fullName>
    </recommendedName>
</protein>
<feature type="signal peptide" evidence="3">
    <location>
        <begin position="1"/>
        <end position="37"/>
    </location>
</feature>
<reference evidence="5 6" key="1">
    <citation type="submission" date="2020-08" db="EMBL/GenBank/DDBJ databases">
        <title>Winkia gen. nov., sp. nov., isolated from faeces of the Anser albifrons in China.</title>
        <authorList>
            <person name="Liu Q."/>
        </authorList>
    </citation>
    <scope>NUCLEOTIDE SEQUENCE [LARGE SCALE GENOMIC DNA]</scope>
    <source>
        <strain evidence="5 6">C62</strain>
    </source>
</reference>
<dbReference type="EMBL" id="JACRUO010000002">
    <property type="protein sequence ID" value="MBD3690152.1"/>
    <property type="molecule type" value="Genomic_DNA"/>
</dbReference>
<dbReference type="GO" id="GO:0005975">
    <property type="term" value="P:carbohydrate metabolic process"/>
    <property type="evidence" value="ECO:0007669"/>
    <property type="project" value="UniProtKB-ARBA"/>
</dbReference>
<dbReference type="InterPro" id="IPR013783">
    <property type="entry name" value="Ig-like_fold"/>
</dbReference>